<evidence type="ECO:0000313" key="2">
    <source>
        <dbReference type="EMBL" id="TDO41035.1"/>
    </source>
</evidence>
<dbReference type="GO" id="GO:0030246">
    <property type="term" value="F:carbohydrate binding"/>
    <property type="evidence" value="ECO:0007669"/>
    <property type="project" value="UniProtKB-KW"/>
</dbReference>
<dbReference type="CDD" id="cd01951">
    <property type="entry name" value="lectin_L-type"/>
    <property type="match status" value="1"/>
</dbReference>
<feature type="chain" id="PRO_5020992458" evidence="1">
    <location>
        <begin position="32"/>
        <end position="258"/>
    </location>
</feature>
<evidence type="ECO:0000313" key="3">
    <source>
        <dbReference type="Proteomes" id="UP000294901"/>
    </source>
</evidence>
<dbReference type="InterPro" id="IPR013320">
    <property type="entry name" value="ConA-like_dom_sf"/>
</dbReference>
<sequence length="258" mass="27469">MSSSRSSKVARGGLIAALALSIATSGAPALATDDDPIIDHPTFKGASDDLDRNGAADLILSSGDKARKKILRLTPGGYRQSGSAWSTTKLDVTRSFESKFKVYLHHFRPGADGIAFVVQTEGPRALGGWGGGIGYRGIKPSLAVEFDIYQNSYDSSRNHLAVVLGGNPDHQEAVVESPISLYGKPFNARVVYSADEQLLQVYVKALNAGSRESLVLEQEIDLARHVGSDAAWVGFTGSTGIGLSKQDIYSWTVQGSRA</sequence>
<dbReference type="Pfam" id="PF18483">
    <property type="entry name" value="Lectin_L-type_dom"/>
    <property type="match status" value="1"/>
</dbReference>
<comment type="caution">
    <text evidence="2">The sequence shown here is derived from an EMBL/GenBank/DDBJ whole genome shotgun (WGS) entry which is preliminary data.</text>
</comment>
<keyword evidence="2" id="KW-0430">Lectin</keyword>
<dbReference type="EMBL" id="SNWR01000001">
    <property type="protein sequence ID" value="TDO41035.1"/>
    <property type="molecule type" value="Genomic_DNA"/>
</dbReference>
<protein>
    <submittedName>
        <fullName evidence="2">Legume-like lectin family protein</fullName>
    </submittedName>
</protein>
<dbReference type="Gene3D" id="2.60.120.200">
    <property type="match status" value="1"/>
</dbReference>
<dbReference type="PANTHER" id="PTHR32401:SF48">
    <property type="entry name" value="LEGUME LECTIN DOMAIN-CONTAINING PROTEIN"/>
    <property type="match status" value="1"/>
</dbReference>
<dbReference type="PANTHER" id="PTHR32401">
    <property type="entry name" value="CONCANAVALIN A-LIKE LECTIN FAMILY PROTEIN"/>
    <property type="match status" value="1"/>
</dbReference>
<organism evidence="2 3">
    <name type="scientific">Paractinoplanes brasiliensis</name>
    <dbReference type="NCBI Taxonomy" id="52695"/>
    <lineage>
        <taxon>Bacteria</taxon>
        <taxon>Bacillati</taxon>
        <taxon>Actinomycetota</taxon>
        <taxon>Actinomycetes</taxon>
        <taxon>Micromonosporales</taxon>
        <taxon>Micromonosporaceae</taxon>
        <taxon>Paractinoplanes</taxon>
    </lineage>
</organism>
<dbReference type="InterPro" id="IPR056573">
    <property type="entry name" value="Lectin_L-type_dom"/>
</dbReference>
<name>A0A4R6K1P3_9ACTN</name>
<reference evidence="2 3" key="1">
    <citation type="submission" date="2019-03" db="EMBL/GenBank/DDBJ databases">
        <title>Sequencing the genomes of 1000 actinobacteria strains.</title>
        <authorList>
            <person name="Klenk H.-P."/>
        </authorList>
    </citation>
    <scope>NUCLEOTIDE SEQUENCE [LARGE SCALE GENOMIC DNA]</scope>
    <source>
        <strain evidence="2 3">DSM 43805</strain>
    </source>
</reference>
<gene>
    <name evidence="2" type="ORF">C8E87_4761</name>
</gene>
<accession>A0A4R6K1P3</accession>
<proteinExistence type="predicted"/>
<dbReference type="Proteomes" id="UP000294901">
    <property type="component" value="Unassembled WGS sequence"/>
</dbReference>
<dbReference type="InterPro" id="IPR050258">
    <property type="entry name" value="Leguminous_Lectin"/>
</dbReference>
<dbReference type="SUPFAM" id="SSF49899">
    <property type="entry name" value="Concanavalin A-like lectins/glucanases"/>
    <property type="match status" value="1"/>
</dbReference>
<keyword evidence="1" id="KW-0732">Signal</keyword>
<feature type="signal peptide" evidence="1">
    <location>
        <begin position="1"/>
        <end position="31"/>
    </location>
</feature>
<keyword evidence="3" id="KW-1185">Reference proteome</keyword>
<dbReference type="AlphaFoldDB" id="A0A4R6K1P3"/>
<evidence type="ECO:0000256" key="1">
    <source>
        <dbReference type="SAM" id="SignalP"/>
    </source>
</evidence>